<protein>
    <submittedName>
        <fullName evidence="2">Uncharacterized protein</fullName>
    </submittedName>
</protein>
<gene>
    <name evidence="2" type="ORF">SAMN03003324_03253</name>
</gene>
<dbReference type="RefSeq" id="WP_157282749.1">
    <property type="nucleotide sequence ID" value="NZ_FNGZ01000003.1"/>
</dbReference>
<name>A0A1I2HMJ9_9SPHI</name>
<evidence type="ECO:0000256" key="1">
    <source>
        <dbReference type="SAM" id="Phobius"/>
    </source>
</evidence>
<dbReference type="Proteomes" id="UP000183129">
    <property type="component" value="Unassembled WGS sequence"/>
</dbReference>
<proteinExistence type="predicted"/>
<reference evidence="2 3" key="1">
    <citation type="submission" date="2016-10" db="EMBL/GenBank/DDBJ databases">
        <authorList>
            <person name="de Groot N.N."/>
        </authorList>
    </citation>
    <scope>NUCLEOTIDE SEQUENCE [LARGE SCALE GENOMIC DNA]</scope>
    <source>
        <strain evidence="2 3">ATCC 51969</strain>
    </source>
</reference>
<dbReference type="EMBL" id="FONS01000009">
    <property type="protein sequence ID" value="SFF31334.1"/>
    <property type="molecule type" value="Genomic_DNA"/>
</dbReference>
<dbReference type="AlphaFoldDB" id="A0A1I2HMJ9"/>
<evidence type="ECO:0000313" key="2">
    <source>
        <dbReference type="EMBL" id="SFF31334.1"/>
    </source>
</evidence>
<keyword evidence="1" id="KW-1133">Transmembrane helix</keyword>
<organism evidence="2 3">
    <name type="scientific">Pedobacter antarcticus</name>
    <dbReference type="NCBI Taxonomy" id="34086"/>
    <lineage>
        <taxon>Bacteria</taxon>
        <taxon>Pseudomonadati</taxon>
        <taxon>Bacteroidota</taxon>
        <taxon>Sphingobacteriia</taxon>
        <taxon>Sphingobacteriales</taxon>
        <taxon>Sphingobacteriaceae</taxon>
        <taxon>Pedobacter</taxon>
    </lineage>
</organism>
<feature type="transmembrane region" description="Helical" evidence="1">
    <location>
        <begin position="35"/>
        <end position="51"/>
    </location>
</feature>
<keyword evidence="1" id="KW-0812">Transmembrane</keyword>
<sequence length="52" mass="5782">MLVKLSLLFPPLARKDRSAEKAALTKKQWINADRIVMLLLFLGVIAGAILFS</sequence>
<keyword evidence="1" id="KW-0472">Membrane</keyword>
<evidence type="ECO:0000313" key="3">
    <source>
        <dbReference type="Proteomes" id="UP000183129"/>
    </source>
</evidence>
<accession>A0A1I2HMJ9</accession>